<keyword evidence="4" id="KW-1185">Reference proteome</keyword>
<evidence type="ECO:0000313" key="4">
    <source>
        <dbReference type="Proteomes" id="UP001217089"/>
    </source>
</evidence>
<gene>
    <name evidence="3" type="ORF">KUTeg_016467</name>
</gene>
<feature type="coiled-coil region" evidence="1">
    <location>
        <begin position="476"/>
        <end position="519"/>
    </location>
</feature>
<accession>A0ABQ9EQQ6</accession>
<feature type="region of interest" description="Disordered" evidence="2">
    <location>
        <begin position="41"/>
        <end position="156"/>
    </location>
</feature>
<evidence type="ECO:0000256" key="2">
    <source>
        <dbReference type="SAM" id="MobiDB-lite"/>
    </source>
</evidence>
<proteinExistence type="predicted"/>
<evidence type="ECO:0000256" key="1">
    <source>
        <dbReference type="SAM" id="Coils"/>
    </source>
</evidence>
<feature type="non-terminal residue" evidence="3">
    <location>
        <position position="1"/>
    </location>
</feature>
<dbReference type="EMBL" id="JARBDR010000813">
    <property type="protein sequence ID" value="KAJ8305922.1"/>
    <property type="molecule type" value="Genomic_DNA"/>
</dbReference>
<name>A0ABQ9EQQ6_TEGGR</name>
<feature type="compositionally biased region" description="Basic and acidic residues" evidence="2">
    <location>
        <begin position="67"/>
        <end position="91"/>
    </location>
</feature>
<organism evidence="3 4">
    <name type="scientific">Tegillarca granosa</name>
    <name type="common">Malaysian cockle</name>
    <name type="synonym">Anadara granosa</name>
    <dbReference type="NCBI Taxonomy" id="220873"/>
    <lineage>
        <taxon>Eukaryota</taxon>
        <taxon>Metazoa</taxon>
        <taxon>Spiralia</taxon>
        <taxon>Lophotrochozoa</taxon>
        <taxon>Mollusca</taxon>
        <taxon>Bivalvia</taxon>
        <taxon>Autobranchia</taxon>
        <taxon>Pteriomorphia</taxon>
        <taxon>Arcoida</taxon>
        <taxon>Arcoidea</taxon>
        <taxon>Arcidae</taxon>
        <taxon>Tegillarca</taxon>
    </lineage>
</organism>
<dbReference type="Proteomes" id="UP001217089">
    <property type="component" value="Unassembled WGS sequence"/>
</dbReference>
<reference evidence="3 4" key="1">
    <citation type="submission" date="2022-12" db="EMBL/GenBank/DDBJ databases">
        <title>Chromosome-level genome of Tegillarca granosa.</title>
        <authorList>
            <person name="Kim J."/>
        </authorList>
    </citation>
    <scope>NUCLEOTIDE SEQUENCE [LARGE SCALE GENOMIC DNA]</scope>
    <source>
        <strain evidence="3">Teg-2019</strain>
        <tissue evidence="3">Adductor muscle</tissue>
    </source>
</reference>
<feature type="compositionally biased region" description="Polar residues" evidence="2">
    <location>
        <begin position="45"/>
        <end position="64"/>
    </location>
</feature>
<evidence type="ECO:0000313" key="3">
    <source>
        <dbReference type="EMBL" id="KAJ8305922.1"/>
    </source>
</evidence>
<protein>
    <recommendedName>
        <fullName evidence="5">J domain-containing protein</fullName>
    </recommendedName>
</protein>
<keyword evidence="1" id="KW-0175">Coiled coil</keyword>
<sequence>GNIKRRTSKNKERKKTQTDDFEFVKSEEENKISDDVEIKVEQKSKTNNAEFKNEANTMSTNCQRNPGIEKEPYTKQQKSKTDNAEVKKEADITATKCQSNPRKEPFKNQQETKTDNTEVKKEANTTTTKCQSNPSIEKEQSPDSTSIEISESEKLRHKGNDSYKSAMTKGLSSIVALSRLQTANNFYTRLRAVKLVRALDASLSNEQRSSAAKNLGMTSWKMGMIVFNKDKDMSLTCRHFRDAFKNLKSAFEYGSTCMSATWKSKLEISCGKCWNEFYLCVSEIAMEQRVRTLDAVLPYLSKSNQIHAFFEIANVQFHVGINAFQKGDFKKCMYQMSECHYPIEKVKELRGFEETHHELQSLEEDVVMHLSITESSQSRQTGDDLLKMVLIDEETLNIEMVWDIIDWYRQAIVLTRDLDMEMEAIALSRLGVVYDKVLKLKPKAKECFMASVRLAESMHPRTFNTTDWYIESTSTLKRYQQETVQHEEEEKAKERAEIKEKMKEELNALDKDNSNMQNKEFLKHLYNKYKPKNSNHIFEEFNEDSSVETKKRLQKAIVHFHPDKVNAEEHGWEWKIMTEEITKYLTRRYEVIKAEI</sequence>
<evidence type="ECO:0008006" key="5">
    <source>
        <dbReference type="Google" id="ProtNLM"/>
    </source>
</evidence>
<comment type="caution">
    <text evidence="3">The sequence shown here is derived from an EMBL/GenBank/DDBJ whole genome shotgun (WGS) entry which is preliminary data.</text>
</comment>
<feature type="compositionally biased region" description="Basic and acidic residues" evidence="2">
    <location>
        <begin position="101"/>
        <end position="123"/>
    </location>
</feature>
<feature type="compositionally biased region" description="Polar residues" evidence="2">
    <location>
        <begin position="124"/>
        <end position="135"/>
    </location>
</feature>